<keyword evidence="3" id="KW-0540">Nuclease</keyword>
<keyword evidence="4" id="KW-0255">Endonuclease</keyword>
<evidence type="ECO:0000259" key="8">
    <source>
        <dbReference type="PROSITE" id="PS50879"/>
    </source>
</evidence>
<protein>
    <recommendedName>
        <fullName evidence="8">RNase H type-1 domain-containing protein</fullName>
    </recommendedName>
</protein>
<dbReference type="GO" id="GO:0003964">
    <property type="term" value="F:RNA-directed DNA polymerase activity"/>
    <property type="evidence" value="ECO:0007669"/>
    <property type="project" value="UniProtKB-KW"/>
</dbReference>
<dbReference type="InterPro" id="IPR036397">
    <property type="entry name" value="RNaseH_sf"/>
</dbReference>
<dbReference type="AlphaFoldDB" id="A0A5N3W0B4"/>
<gene>
    <name evidence="9" type="ORF">FD755_022163</name>
</gene>
<comment type="caution">
    <text evidence="9">The sequence shown here is derived from an EMBL/GenBank/DDBJ whole genome shotgun (WGS) entry which is preliminary data.</text>
</comment>
<keyword evidence="1" id="KW-0808">Transferase</keyword>
<proteinExistence type="predicted"/>
<reference evidence="9 10" key="1">
    <citation type="submission" date="2019-06" db="EMBL/GenBank/DDBJ databases">
        <title>Discovery of a novel chromosome fission-fusion reversal in muntjac.</title>
        <authorList>
            <person name="Mudd A.B."/>
            <person name="Bredeson J.V."/>
            <person name="Baum R."/>
            <person name="Hockemeyer D."/>
            <person name="Rokhsar D.S."/>
        </authorList>
    </citation>
    <scope>NUCLEOTIDE SEQUENCE [LARGE SCALE GENOMIC DNA]</scope>
    <source>
        <strain evidence="9">UCam_UCB_Mr</strain>
        <tissue evidence="9">Fibroblast cell line</tissue>
    </source>
</reference>
<dbReference type="Gene3D" id="3.30.420.10">
    <property type="entry name" value="Ribonuclease H-like superfamily/Ribonuclease H"/>
    <property type="match status" value="1"/>
</dbReference>
<feature type="compositionally biased region" description="Polar residues" evidence="7">
    <location>
        <begin position="210"/>
        <end position="219"/>
    </location>
</feature>
<evidence type="ECO:0000256" key="5">
    <source>
        <dbReference type="ARBA" id="ARBA00022801"/>
    </source>
</evidence>
<evidence type="ECO:0000256" key="4">
    <source>
        <dbReference type="ARBA" id="ARBA00022759"/>
    </source>
</evidence>
<dbReference type="PROSITE" id="PS50879">
    <property type="entry name" value="RNASE_H_1"/>
    <property type="match status" value="1"/>
</dbReference>
<dbReference type="CDD" id="cd09273">
    <property type="entry name" value="RNase_HI_RT_Bel"/>
    <property type="match status" value="1"/>
</dbReference>
<evidence type="ECO:0000256" key="2">
    <source>
        <dbReference type="ARBA" id="ARBA00022695"/>
    </source>
</evidence>
<keyword evidence="10" id="KW-1185">Reference proteome</keyword>
<dbReference type="Proteomes" id="UP000326062">
    <property type="component" value="Chromosome 22"/>
</dbReference>
<evidence type="ECO:0000256" key="3">
    <source>
        <dbReference type="ARBA" id="ARBA00022722"/>
    </source>
</evidence>
<dbReference type="GO" id="GO:0004523">
    <property type="term" value="F:RNA-DNA hybrid ribonuclease activity"/>
    <property type="evidence" value="ECO:0007669"/>
    <property type="project" value="InterPro"/>
</dbReference>
<evidence type="ECO:0000256" key="1">
    <source>
        <dbReference type="ARBA" id="ARBA00022679"/>
    </source>
</evidence>
<accession>A0A5N3W0B4</accession>
<evidence type="ECO:0000313" key="10">
    <source>
        <dbReference type="Proteomes" id="UP000326062"/>
    </source>
</evidence>
<feature type="region of interest" description="Disordered" evidence="7">
    <location>
        <begin position="210"/>
        <end position="241"/>
    </location>
</feature>
<feature type="compositionally biased region" description="Basic and acidic residues" evidence="7">
    <location>
        <begin position="221"/>
        <end position="236"/>
    </location>
</feature>
<dbReference type="InterPro" id="IPR012337">
    <property type="entry name" value="RNaseH-like_sf"/>
</dbReference>
<evidence type="ECO:0000256" key="7">
    <source>
        <dbReference type="SAM" id="MobiDB-lite"/>
    </source>
</evidence>
<dbReference type="SUPFAM" id="SSF53098">
    <property type="entry name" value="Ribonuclease H-like"/>
    <property type="match status" value="1"/>
</dbReference>
<dbReference type="PANTHER" id="PTHR41694">
    <property type="entry name" value="ENDOGENOUS RETROVIRUS GROUP K MEMBER POL PROTEIN"/>
    <property type="match status" value="1"/>
</dbReference>
<dbReference type="Pfam" id="PF00075">
    <property type="entry name" value="RNase_H"/>
    <property type="match status" value="1"/>
</dbReference>
<dbReference type="PANTHER" id="PTHR41694:SF5">
    <property type="entry name" value="RIBONUCLEASE H"/>
    <property type="match status" value="1"/>
</dbReference>
<organism evidence="9 10">
    <name type="scientific">Muntiacus reevesi</name>
    <name type="common">Reeves' muntjac</name>
    <name type="synonym">Cervus reevesi</name>
    <dbReference type="NCBI Taxonomy" id="9886"/>
    <lineage>
        <taxon>Eukaryota</taxon>
        <taxon>Metazoa</taxon>
        <taxon>Chordata</taxon>
        <taxon>Craniata</taxon>
        <taxon>Vertebrata</taxon>
        <taxon>Euteleostomi</taxon>
        <taxon>Mammalia</taxon>
        <taxon>Eutheria</taxon>
        <taxon>Laurasiatheria</taxon>
        <taxon>Artiodactyla</taxon>
        <taxon>Ruminantia</taxon>
        <taxon>Pecora</taxon>
        <taxon>Cervidae</taxon>
        <taxon>Muntiacinae</taxon>
        <taxon>Muntiacus</taxon>
    </lineage>
</organism>
<dbReference type="InterPro" id="IPR002156">
    <property type="entry name" value="RNaseH_domain"/>
</dbReference>
<dbReference type="GO" id="GO:0003676">
    <property type="term" value="F:nucleic acid binding"/>
    <property type="evidence" value="ECO:0007669"/>
    <property type="project" value="InterPro"/>
</dbReference>
<evidence type="ECO:0000313" key="9">
    <source>
        <dbReference type="EMBL" id="KAB0354704.1"/>
    </source>
</evidence>
<name>A0A5N3W0B4_MUNRE</name>
<dbReference type="EMBL" id="VCEB01000022">
    <property type="protein sequence ID" value="KAB0354704.1"/>
    <property type="molecule type" value="Genomic_DNA"/>
</dbReference>
<sequence>MTLSPIERDQKLWEDKINPQGSLPFHSCLETLDHWTKPQEGLSEDPLTNPEEIWYTDGSNFVLDGKRRTGYAVVSNFETREAKPLPPVTSAQFAEVIALTLALELGKGKRIAIYTDSKYAFLVLHANAAIWKERGHLTTQGSPIIYGDQILRLLEAVHLHTEVSVSHCKGHQKGSTEVARGNHAAGQTAKRAALQNNDLIGVATLVPQTNLPETPSYTEGDTLKAKSEGFQEDHSTSSKGGCKRRDSFFCLETSNGSWLTPYMPPLI</sequence>
<evidence type="ECO:0000256" key="6">
    <source>
        <dbReference type="ARBA" id="ARBA00022918"/>
    </source>
</evidence>
<feature type="domain" description="RNase H type-1" evidence="8">
    <location>
        <begin position="48"/>
        <end position="194"/>
    </location>
</feature>
<keyword evidence="5" id="KW-0378">Hydrolase</keyword>
<keyword evidence="6" id="KW-0695">RNA-directed DNA polymerase</keyword>
<keyword evidence="2" id="KW-0548">Nucleotidyltransferase</keyword>